<reference evidence="7" key="1">
    <citation type="submission" date="2021-02" db="EMBL/GenBank/DDBJ databases">
        <authorList>
            <person name="Nowell W R."/>
        </authorList>
    </citation>
    <scope>NUCLEOTIDE SEQUENCE</scope>
</reference>
<comment type="caution">
    <text evidence="7">The sequence shown here is derived from an EMBL/GenBank/DDBJ whole genome shotgun (WGS) entry which is preliminary data.</text>
</comment>
<dbReference type="InterPro" id="IPR040141">
    <property type="entry name" value="ZPR1"/>
</dbReference>
<evidence type="ECO:0000259" key="6">
    <source>
        <dbReference type="SMART" id="SM00709"/>
    </source>
</evidence>
<dbReference type="InterPro" id="IPR056180">
    <property type="entry name" value="ZPR1_jr_dom"/>
</dbReference>
<keyword evidence="3" id="KW-0863">Zinc-finger</keyword>
<dbReference type="EMBL" id="CAJOBC010000597">
    <property type="protein sequence ID" value="CAF3605379.1"/>
    <property type="molecule type" value="Genomic_DNA"/>
</dbReference>
<name>A0A813TYB7_9BILA</name>
<dbReference type="Gene3D" id="2.20.25.420">
    <property type="entry name" value="ZPR1, zinc finger domain"/>
    <property type="match status" value="2"/>
</dbReference>
<dbReference type="FunFam" id="2.20.25.420:FF:000003">
    <property type="entry name" value="zinc finger protein ZPR1"/>
    <property type="match status" value="1"/>
</dbReference>
<comment type="similarity">
    <text evidence="1">Belongs to the ZPR1 family.</text>
</comment>
<evidence type="ECO:0000313" key="7">
    <source>
        <dbReference type="EMBL" id="CAF0819043.1"/>
    </source>
</evidence>
<keyword evidence="2" id="KW-0479">Metal-binding</keyword>
<protein>
    <recommendedName>
        <fullName evidence="6">Zinc finger ZPR1-type domain-containing protein</fullName>
    </recommendedName>
</protein>
<dbReference type="PANTHER" id="PTHR10876:SF0">
    <property type="entry name" value="ZINC FINGER PROTEIN ZPR1"/>
    <property type="match status" value="1"/>
</dbReference>
<dbReference type="SMART" id="SM00709">
    <property type="entry name" value="Zpr1"/>
    <property type="match status" value="2"/>
</dbReference>
<dbReference type="Proteomes" id="UP000663829">
    <property type="component" value="Unassembled WGS sequence"/>
</dbReference>
<evidence type="ECO:0000256" key="1">
    <source>
        <dbReference type="ARBA" id="ARBA00008354"/>
    </source>
</evidence>
<gene>
    <name evidence="7" type="ORF">GPM918_LOCUS4447</name>
    <name evidence="8" type="ORF">SRO942_LOCUS4448</name>
</gene>
<dbReference type="InterPro" id="IPR042451">
    <property type="entry name" value="ZPR1_A/B_dom"/>
</dbReference>
<sequence>MTSDPQASTTMSNHNQEPFANLSADDIDNQLSEIESLCMNCHEQGQTRLLLTRIPFYKEVILSSFTCPFCHFTNNDIQPANRFEPYGISITVYVQNAKDLNRQFVRSGYGSIAIAELGFEQPCNKESGTLTTIEGFLDSVIDNIMKTVKQVEQTIDGLNHDEQQTKENPKEHVTDSVNHDDSPEFEEQKTKLLAFVQRLTAMKNLEEKFHFELNDPSGNSCIENPFAPYRDDTTIIKKYKRTPEQNELLGIDESEIKQPDQQEITDEEILLFQTNCPSCNAPCDTNMKVTNIPHFKQVIIMATSCDYCGQRSNEVKSGTGISATGIRYRLTMTDISDLNRDILVSETALFSIPDIDFELSSASVGGRFTTIEGFITMIKTQLTNIIMPFSGGDSSNESSDKNKMKKFLNDIDQIISGTKFVTIVLDDPAGNCYVQNVYAPDVDPQLTLEHYERTHEENEMLGLNDIQTENYQNETAS</sequence>
<feature type="domain" description="Zinc finger ZPR1-type" evidence="6">
    <location>
        <begin position="274"/>
        <end position="436"/>
    </location>
</feature>
<proteinExistence type="inferred from homology"/>
<dbReference type="PANTHER" id="PTHR10876">
    <property type="entry name" value="ZINC FINGER PROTEIN ZPR1"/>
    <property type="match status" value="1"/>
</dbReference>
<feature type="domain" description="Zinc finger ZPR1-type" evidence="6">
    <location>
        <begin position="36"/>
        <end position="224"/>
    </location>
</feature>
<accession>A0A813TYB7</accession>
<organism evidence="7 9">
    <name type="scientific">Didymodactylos carnosus</name>
    <dbReference type="NCBI Taxonomy" id="1234261"/>
    <lineage>
        <taxon>Eukaryota</taxon>
        <taxon>Metazoa</taxon>
        <taxon>Spiralia</taxon>
        <taxon>Gnathifera</taxon>
        <taxon>Rotifera</taxon>
        <taxon>Eurotatoria</taxon>
        <taxon>Bdelloidea</taxon>
        <taxon>Philodinida</taxon>
        <taxon>Philodinidae</taxon>
        <taxon>Didymodactylos</taxon>
    </lineage>
</organism>
<dbReference type="InterPro" id="IPR004457">
    <property type="entry name" value="Znf_ZPR1"/>
</dbReference>
<keyword evidence="4" id="KW-0862">Zinc</keyword>
<feature type="region of interest" description="Disordered" evidence="5">
    <location>
        <begin position="160"/>
        <end position="182"/>
    </location>
</feature>
<evidence type="ECO:0000256" key="2">
    <source>
        <dbReference type="ARBA" id="ARBA00022723"/>
    </source>
</evidence>
<dbReference type="GO" id="GO:0008270">
    <property type="term" value="F:zinc ion binding"/>
    <property type="evidence" value="ECO:0007669"/>
    <property type="project" value="UniProtKB-KW"/>
</dbReference>
<evidence type="ECO:0000256" key="4">
    <source>
        <dbReference type="ARBA" id="ARBA00022833"/>
    </source>
</evidence>
<dbReference type="OrthoDB" id="308464at2759"/>
<dbReference type="InterPro" id="IPR042452">
    <property type="entry name" value="ZPR1_Znf1/2"/>
</dbReference>
<dbReference type="Proteomes" id="UP000681722">
    <property type="component" value="Unassembled WGS sequence"/>
</dbReference>
<evidence type="ECO:0000313" key="8">
    <source>
        <dbReference type="EMBL" id="CAF3605379.1"/>
    </source>
</evidence>
<evidence type="ECO:0000313" key="9">
    <source>
        <dbReference type="Proteomes" id="UP000663829"/>
    </source>
</evidence>
<dbReference type="FunFam" id="2.60.120.1040:FF:000006">
    <property type="entry name" value="Zinc finger protein zpr1"/>
    <property type="match status" value="1"/>
</dbReference>
<dbReference type="Pfam" id="PF22794">
    <property type="entry name" value="jr-ZPR1"/>
    <property type="match status" value="2"/>
</dbReference>
<dbReference type="GO" id="GO:0005634">
    <property type="term" value="C:nucleus"/>
    <property type="evidence" value="ECO:0007669"/>
    <property type="project" value="TreeGrafter"/>
</dbReference>
<dbReference type="EMBL" id="CAJNOQ010000597">
    <property type="protein sequence ID" value="CAF0819043.1"/>
    <property type="molecule type" value="Genomic_DNA"/>
</dbReference>
<evidence type="ECO:0000256" key="5">
    <source>
        <dbReference type="SAM" id="MobiDB-lite"/>
    </source>
</evidence>
<dbReference type="AlphaFoldDB" id="A0A813TYB7"/>
<keyword evidence="9" id="KW-1185">Reference proteome</keyword>
<dbReference type="NCBIfam" id="TIGR00310">
    <property type="entry name" value="ZPR1_znf"/>
    <property type="match status" value="1"/>
</dbReference>
<evidence type="ECO:0000256" key="3">
    <source>
        <dbReference type="ARBA" id="ARBA00022771"/>
    </source>
</evidence>
<dbReference type="FunFam" id="2.20.25.420:FF:000001">
    <property type="entry name" value="Zinc finger protein ZPR1"/>
    <property type="match status" value="1"/>
</dbReference>
<dbReference type="Pfam" id="PF03367">
    <property type="entry name" value="Zn_ribbon_ZPR1"/>
    <property type="match status" value="2"/>
</dbReference>
<dbReference type="Gene3D" id="2.60.120.1040">
    <property type="entry name" value="ZPR1, A/B domain"/>
    <property type="match status" value="2"/>
</dbReference>